<protein>
    <submittedName>
        <fullName evidence="2">GNAT family N-acetyltransferase</fullName>
    </submittedName>
</protein>
<evidence type="ECO:0000313" key="2">
    <source>
        <dbReference type="EMBL" id="MFC6669021.1"/>
    </source>
</evidence>
<dbReference type="Gene3D" id="3.40.630.30">
    <property type="match status" value="1"/>
</dbReference>
<evidence type="ECO:0000259" key="1">
    <source>
        <dbReference type="PROSITE" id="PS51186"/>
    </source>
</evidence>
<keyword evidence="3" id="KW-1185">Reference proteome</keyword>
<gene>
    <name evidence="2" type="ORF">ACFQDL_02020</name>
</gene>
<dbReference type="InterPro" id="IPR000182">
    <property type="entry name" value="GNAT_dom"/>
</dbReference>
<comment type="caution">
    <text evidence="2">The sequence shown here is derived from an EMBL/GenBank/DDBJ whole genome shotgun (WGS) entry which is preliminary data.</text>
</comment>
<dbReference type="RefSeq" id="WP_379907567.1">
    <property type="nucleotide sequence ID" value="NZ_JBHSWE010000001.1"/>
</dbReference>
<reference evidence="3" key="1">
    <citation type="journal article" date="2019" name="Int. J. Syst. Evol. Microbiol.">
        <title>The Global Catalogue of Microorganisms (GCM) 10K type strain sequencing project: providing services to taxonomists for standard genome sequencing and annotation.</title>
        <authorList>
            <consortium name="The Broad Institute Genomics Platform"/>
            <consortium name="The Broad Institute Genome Sequencing Center for Infectious Disease"/>
            <person name="Wu L."/>
            <person name="Ma J."/>
        </authorList>
    </citation>
    <scope>NUCLEOTIDE SEQUENCE [LARGE SCALE GENOMIC DNA]</scope>
    <source>
        <strain evidence="3">NBRC 111756</strain>
    </source>
</reference>
<name>A0ABW1ZTE0_9GAMM</name>
<dbReference type="EMBL" id="JBHSWE010000001">
    <property type="protein sequence ID" value="MFC6669021.1"/>
    <property type="molecule type" value="Genomic_DNA"/>
</dbReference>
<evidence type="ECO:0000313" key="3">
    <source>
        <dbReference type="Proteomes" id="UP001596422"/>
    </source>
</evidence>
<dbReference type="Pfam" id="PF13480">
    <property type="entry name" value="Acetyltransf_6"/>
    <property type="match status" value="1"/>
</dbReference>
<dbReference type="Proteomes" id="UP001596422">
    <property type="component" value="Unassembled WGS sequence"/>
</dbReference>
<dbReference type="InterPro" id="IPR016181">
    <property type="entry name" value="Acyl_CoA_acyltransferase"/>
</dbReference>
<proteinExistence type="predicted"/>
<sequence>MTKNFYHEPCGGYESYLSQRPSRVVNTIKRKFKKLDAVGNWELSIYTELETIESKLKDYHRVYASSWKAQEPYPEFINGFARMCAKKDSLRLGVLELEGKAIAVQLWVVANRTAYIYKLAYDRAFKSLSPGTLLTTKMIERVIEIDNVKKIDFLTGLDAFKMEWMERSRCLYGVQIVNYRRPSGLVVLLINELSKLKKYFFGINGAGIS</sequence>
<organism evidence="2 3">
    <name type="scientific">Marinobacterium aestuariivivens</name>
    <dbReference type="NCBI Taxonomy" id="1698799"/>
    <lineage>
        <taxon>Bacteria</taxon>
        <taxon>Pseudomonadati</taxon>
        <taxon>Pseudomonadota</taxon>
        <taxon>Gammaproteobacteria</taxon>
        <taxon>Oceanospirillales</taxon>
        <taxon>Oceanospirillaceae</taxon>
        <taxon>Marinobacterium</taxon>
    </lineage>
</organism>
<dbReference type="PROSITE" id="PS51186">
    <property type="entry name" value="GNAT"/>
    <property type="match status" value="1"/>
</dbReference>
<accession>A0ABW1ZTE0</accession>
<feature type="domain" description="N-acetyltransferase" evidence="1">
    <location>
        <begin position="47"/>
        <end position="194"/>
    </location>
</feature>
<dbReference type="SUPFAM" id="SSF55729">
    <property type="entry name" value="Acyl-CoA N-acyltransferases (Nat)"/>
    <property type="match status" value="1"/>
</dbReference>
<dbReference type="InterPro" id="IPR038740">
    <property type="entry name" value="BioF2-like_GNAT_dom"/>
</dbReference>